<accession>A0ABP7IFU7</accession>
<reference evidence="2" key="1">
    <citation type="journal article" date="2019" name="Int. J. Syst. Evol. Microbiol.">
        <title>The Global Catalogue of Microorganisms (GCM) 10K type strain sequencing project: providing services to taxonomists for standard genome sequencing and annotation.</title>
        <authorList>
            <consortium name="The Broad Institute Genomics Platform"/>
            <consortium name="The Broad Institute Genome Sequencing Center for Infectious Disease"/>
            <person name="Wu L."/>
            <person name="Ma J."/>
        </authorList>
    </citation>
    <scope>NUCLEOTIDE SEQUENCE [LARGE SCALE GENOMIC DNA]</scope>
    <source>
        <strain evidence="2">JCM 17017</strain>
    </source>
</reference>
<gene>
    <name evidence="1" type="ORF">GCM10022380_39600</name>
</gene>
<keyword evidence="2" id="KW-1185">Reference proteome</keyword>
<evidence type="ECO:0000313" key="2">
    <source>
        <dbReference type="Proteomes" id="UP001501624"/>
    </source>
</evidence>
<dbReference type="Proteomes" id="UP001501624">
    <property type="component" value="Unassembled WGS sequence"/>
</dbReference>
<evidence type="ECO:0000313" key="1">
    <source>
        <dbReference type="EMBL" id="GAA3817289.1"/>
    </source>
</evidence>
<organism evidence="1 2">
    <name type="scientific">Amycolatopsis tucumanensis</name>
    <dbReference type="NCBI Taxonomy" id="401106"/>
    <lineage>
        <taxon>Bacteria</taxon>
        <taxon>Bacillati</taxon>
        <taxon>Actinomycetota</taxon>
        <taxon>Actinomycetes</taxon>
        <taxon>Pseudonocardiales</taxon>
        <taxon>Pseudonocardiaceae</taxon>
        <taxon>Amycolatopsis</taxon>
    </lineage>
</organism>
<proteinExistence type="predicted"/>
<name>A0ABP7IFU7_9PSEU</name>
<dbReference type="EMBL" id="BAABCM010000005">
    <property type="protein sequence ID" value="GAA3817289.1"/>
    <property type="molecule type" value="Genomic_DNA"/>
</dbReference>
<sequence length="104" mass="11313">MAAVMRCRSFEHLRGGAGERSEQVRVLLDDLKPQASYKTVEQAAATGVVTAIAPQFAHTGGHHLDDAQEAYAVPDDAKPRRPPTGVMACSRPATTERLWTCRQP</sequence>
<protein>
    <submittedName>
        <fullName evidence="1">Uncharacterized protein</fullName>
    </submittedName>
</protein>
<comment type="caution">
    <text evidence="1">The sequence shown here is derived from an EMBL/GenBank/DDBJ whole genome shotgun (WGS) entry which is preliminary data.</text>
</comment>